<dbReference type="Proteomes" id="UP000007752">
    <property type="component" value="Chromosome 2"/>
</dbReference>
<reference evidence="2" key="2">
    <citation type="submission" date="2008-12" db="EMBL/GenBank/DDBJ databases">
        <title>Improved gene annotation of the rice (Oryza sativa) genomes.</title>
        <authorList>
            <person name="Wang J."/>
            <person name="Li R."/>
            <person name="Fan W."/>
            <person name="Huang Q."/>
            <person name="Zhang J."/>
            <person name="Zhou Y."/>
            <person name="Hu Y."/>
            <person name="Zi S."/>
            <person name="Li J."/>
            <person name="Ni P."/>
            <person name="Zheng H."/>
            <person name="Zhang Y."/>
            <person name="Zhao M."/>
            <person name="Hao Q."/>
            <person name="McDermott J."/>
            <person name="Samudrala R."/>
            <person name="Kristiansen K."/>
            <person name="Wong G.K.-S."/>
        </authorList>
    </citation>
    <scope>NUCLEOTIDE SEQUENCE</scope>
</reference>
<feature type="compositionally biased region" description="Gly residues" evidence="1">
    <location>
        <begin position="294"/>
        <end position="303"/>
    </location>
</feature>
<sequence>MAPAWLRTPELGKKRSTMACSTSEVSRLSEPALCARPAARCTPSAAATCSRPPRMPPPPPQNLARCFTSSTAGPNILLTFAMNPSRVLGSGRPPVSTFDGGRAKFLGAPRTPPTSRRPAGELGAAERAGEVAVVDAVAAEGVKVDAVRGEHGDRAPRVRVAAGVEAGEVELPRDGAPAGGARQGEAELEQVELVDVALHDGVALPRRAEVARRGDVVHRAGELRVHGHDGVDAAGDRGEKLGASELSLDRAVTISGGADMCMKPNPDWTAAIGKNGSGGGGASMTGPTSPGNIGMAGRGGGGDEAAPAIATRRRVSFASSSSSGGECGICMLFIKVKMWMYFPFLIGG</sequence>
<name>B9EZS2_ORYSJ</name>
<protein>
    <submittedName>
        <fullName evidence="2">Uncharacterized protein</fullName>
    </submittedName>
</protein>
<evidence type="ECO:0000256" key="1">
    <source>
        <dbReference type="SAM" id="MobiDB-lite"/>
    </source>
</evidence>
<evidence type="ECO:0000313" key="2">
    <source>
        <dbReference type="EMBL" id="EEE56913.1"/>
    </source>
</evidence>
<feature type="compositionally biased region" description="Low complexity" evidence="1">
    <location>
        <begin position="113"/>
        <end position="124"/>
    </location>
</feature>
<reference evidence="2" key="1">
    <citation type="journal article" date="2005" name="PLoS Biol.">
        <title>The genomes of Oryza sativa: a history of duplications.</title>
        <authorList>
            <person name="Yu J."/>
            <person name="Wang J."/>
            <person name="Lin W."/>
            <person name="Li S."/>
            <person name="Li H."/>
            <person name="Zhou J."/>
            <person name="Ni P."/>
            <person name="Dong W."/>
            <person name="Hu S."/>
            <person name="Zeng C."/>
            <person name="Zhang J."/>
            <person name="Zhang Y."/>
            <person name="Li R."/>
            <person name="Xu Z."/>
            <person name="Li S."/>
            <person name="Li X."/>
            <person name="Zheng H."/>
            <person name="Cong L."/>
            <person name="Lin L."/>
            <person name="Yin J."/>
            <person name="Geng J."/>
            <person name="Li G."/>
            <person name="Shi J."/>
            <person name="Liu J."/>
            <person name="Lv H."/>
            <person name="Li J."/>
            <person name="Wang J."/>
            <person name="Deng Y."/>
            <person name="Ran L."/>
            <person name="Shi X."/>
            <person name="Wang X."/>
            <person name="Wu Q."/>
            <person name="Li C."/>
            <person name="Ren X."/>
            <person name="Wang J."/>
            <person name="Wang X."/>
            <person name="Li D."/>
            <person name="Liu D."/>
            <person name="Zhang X."/>
            <person name="Ji Z."/>
            <person name="Zhao W."/>
            <person name="Sun Y."/>
            <person name="Zhang Z."/>
            <person name="Bao J."/>
            <person name="Han Y."/>
            <person name="Dong L."/>
            <person name="Ji J."/>
            <person name="Chen P."/>
            <person name="Wu S."/>
            <person name="Liu J."/>
            <person name="Xiao Y."/>
            <person name="Bu D."/>
            <person name="Tan J."/>
            <person name="Yang L."/>
            <person name="Ye C."/>
            <person name="Zhang J."/>
            <person name="Xu J."/>
            <person name="Zhou Y."/>
            <person name="Yu Y."/>
            <person name="Zhang B."/>
            <person name="Zhuang S."/>
            <person name="Wei H."/>
            <person name="Liu B."/>
            <person name="Lei M."/>
            <person name="Yu H."/>
            <person name="Li Y."/>
            <person name="Xu H."/>
            <person name="Wei S."/>
            <person name="He X."/>
            <person name="Fang L."/>
            <person name="Zhang Z."/>
            <person name="Zhang Y."/>
            <person name="Huang X."/>
            <person name="Su Z."/>
            <person name="Tong W."/>
            <person name="Li J."/>
            <person name="Tong Z."/>
            <person name="Li S."/>
            <person name="Ye J."/>
            <person name="Wang L."/>
            <person name="Fang L."/>
            <person name="Lei T."/>
            <person name="Chen C."/>
            <person name="Chen H."/>
            <person name="Xu Z."/>
            <person name="Li H."/>
            <person name="Huang H."/>
            <person name="Zhang F."/>
            <person name="Xu H."/>
            <person name="Li N."/>
            <person name="Zhao C."/>
            <person name="Li S."/>
            <person name="Dong L."/>
            <person name="Huang Y."/>
            <person name="Li L."/>
            <person name="Xi Y."/>
            <person name="Qi Q."/>
            <person name="Li W."/>
            <person name="Zhang B."/>
            <person name="Hu W."/>
            <person name="Zhang Y."/>
            <person name="Tian X."/>
            <person name="Jiao Y."/>
            <person name="Liang X."/>
            <person name="Jin J."/>
            <person name="Gao L."/>
            <person name="Zheng W."/>
            <person name="Hao B."/>
            <person name="Liu S."/>
            <person name="Wang W."/>
            <person name="Yuan L."/>
            <person name="Cao M."/>
            <person name="McDermott J."/>
            <person name="Samudrala R."/>
            <person name="Wang J."/>
            <person name="Wong G.K."/>
            <person name="Yang H."/>
        </authorList>
    </citation>
    <scope>NUCLEOTIDE SEQUENCE [LARGE SCALE GENOMIC DNA]</scope>
</reference>
<feature type="compositionally biased region" description="Low complexity" evidence="1">
    <location>
        <begin position="284"/>
        <end position="293"/>
    </location>
</feature>
<dbReference type="AlphaFoldDB" id="B9EZS2"/>
<accession>B9EZS2</accession>
<feature type="region of interest" description="Disordered" evidence="1">
    <location>
        <begin position="98"/>
        <end position="124"/>
    </location>
</feature>
<organism evidence="2">
    <name type="scientific">Oryza sativa subsp. japonica</name>
    <name type="common">Rice</name>
    <dbReference type="NCBI Taxonomy" id="39947"/>
    <lineage>
        <taxon>Eukaryota</taxon>
        <taxon>Viridiplantae</taxon>
        <taxon>Streptophyta</taxon>
        <taxon>Embryophyta</taxon>
        <taxon>Tracheophyta</taxon>
        <taxon>Spermatophyta</taxon>
        <taxon>Magnoliopsida</taxon>
        <taxon>Liliopsida</taxon>
        <taxon>Poales</taxon>
        <taxon>Poaceae</taxon>
        <taxon>BOP clade</taxon>
        <taxon>Oryzoideae</taxon>
        <taxon>Oryzeae</taxon>
        <taxon>Oryzinae</taxon>
        <taxon>Oryza</taxon>
        <taxon>Oryza sativa</taxon>
    </lineage>
</organism>
<gene>
    <name evidence="2" type="ORF">OsJ_06589</name>
</gene>
<dbReference type="EMBL" id="CM000139">
    <property type="protein sequence ID" value="EEE56913.1"/>
    <property type="molecule type" value="Genomic_DNA"/>
</dbReference>
<feature type="region of interest" description="Disordered" evidence="1">
    <location>
        <begin position="276"/>
        <end position="305"/>
    </location>
</feature>
<proteinExistence type="predicted"/>